<evidence type="ECO:0000313" key="3">
    <source>
        <dbReference type="EMBL" id="RMW99143.1"/>
    </source>
</evidence>
<dbReference type="GO" id="GO:0008757">
    <property type="term" value="F:S-adenosylmethionine-dependent methyltransferase activity"/>
    <property type="evidence" value="ECO:0007669"/>
    <property type="project" value="InterPro"/>
</dbReference>
<feature type="domain" description="Methyltransferase type 11" evidence="1">
    <location>
        <begin position="38"/>
        <end position="103"/>
    </location>
</feature>
<dbReference type="InterPro" id="IPR029063">
    <property type="entry name" value="SAM-dependent_MTases_sf"/>
</dbReference>
<dbReference type="Pfam" id="PF13946">
    <property type="entry name" value="DUF4214"/>
    <property type="match status" value="1"/>
</dbReference>
<evidence type="ECO:0000259" key="1">
    <source>
        <dbReference type="Pfam" id="PF08241"/>
    </source>
</evidence>
<dbReference type="Pfam" id="PF08241">
    <property type="entry name" value="Methyltransf_11"/>
    <property type="match status" value="1"/>
</dbReference>
<dbReference type="EMBL" id="RDQM01000005">
    <property type="protein sequence ID" value="RMW99143.1"/>
    <property type="molecule type" value="Genomic_DNA"/>
</dbReference>
<dbReference type="RefSeq" id="WP_122237921.1">
    <property type="nucleotide sequence ID" value="NZ_RDQM01000005.1"/>
</dbReference>
<dbReference type="SUPFAM" id="SSF53335">
    <property type="entry name" value="S-adenosyl-L-methionine-dependent methyltransferases"/>
    <property type="match status" value="1"/>
</dbReference>
<name>A0A3M6Q7L0_9BURK</name>
<dbReference type="InterPro" id="IPR013216">
    <property type="entry name" value="Methyltransf_11"/>
</dbReference>
<accession>A0A3M6Q7L0</accession>
<organism evidence="3 4">
    <name type="scientific">Allofranklinella schreckenbergeri</name>
    <dbReference type="NCBI Taxonomy" id="1076744"/>
    <lineage>
        <taxon>Bacteria</taxon>
        <taxon>Pseudomonadati</taxon>
        <taxon>Pseudomonadota</taxon>
        <taxon>Betaproteobacteria</taxon>
        <taxon>Burkholderiales</taxon>
        <taxon>Comamonadaceae</taxon>
        <taxon>Allofranklinella</taxon>
    </lineage>
</organism>
<dbReference type="AlphaFoldDB" id="A0A3M6Q7L0"/>
<dbReference type="Gene3D" id="3.40.50.150">
    <property type="entry name" value="Vaccinia Virus protein VP39"/>
    <property type="match status" value="1"/>
</dbReference>
<gene>
    <name evidence="3" type="ORF">EBQ26_04945</name>
</gene>
<protein>
    <submittedName>
        <fullName evidence="3">DUF4214 domain-containing protein</fullName>
    </submittedName>
</protein>
<dbReference type="InterPro" id="IPR025282">
    <property type="entry name" value="DUF4214"/>
</dbReference>
<feature type="domain" description="DUF4214" evidence="2">
    <location>
        <begin position="196"/>
        <end position="246"/>
    </location>
</feature>
<evidence type="ECO:0000313" key="4">
    <source>
        <dbReference type="Proteomes" id="UP000267521"/>
    </source>
</evidence>
<evidence type="ECO:0000259" key="2">
    <source>
        <dbReference type="Pfam" id="PF13946"/>
    </source>
</evidence>
<comment type="caution">
    <text evidence="3">The sequence shown here is derived from an EMBL/GenBank/DDBJ whole genome shotgun (WGS) entry which is preliminary data.</text>
</comment>
<sequence length="255" mass="28527">MTGLISTTLRCFKNALGLHAPEAPAPRLNLGCGHDYREGYVNIDLNSAHKVDLQSDVADLRAIADNSCTEVLAQDVLEHLGRHRSQTALREWNRVLQSGGALFLRVPSLLDLLGLLQHPDWQSYEQQKRLIQCLYGTQGYEGDFHLNGYTETTLRQELADAGFTITRLDVEDGWLFTVTAYKTRHAPPDPILSTDSDQAFLEQAYLRLLGREPDASGLQHYLALLAQGIDREAVLDTIAQSEESRHRHAPEDKNA</sequence>
<reference evidence="3 4" key="1">
    <citation type="submission" date="2018-10" db="EMBL/GenBank/DDBJ databases">
        <title>Comamonadaceae CDC group NO-1 genome sequencing and assembly.</title>
        <authorList>
            <person name="Bernier A.-M."/>
            <person name="Bernard K."/>
        </authorList>
    </citation>
    <scope>NUCLEOTIDE SEQUENCE [LARGE SCALE GENOMIC DNA]</scope>
    <source>
        <strain evidence="3 4">NML970147</strain>
    </source>
</reference>
<proteinExistence type="predicted"/>
<dbReference type="Proteomes" id="UP000267521">
    <property type="component" value="Unassembled WGS sequence"/>
</dbReference>